<feature type="transmembrane region" description="Helical" evidence="8">
    <location>
        <begin position="86"/>
        <end position="104"/>
    </location>
</feature>
<reference evidence="9" key="1">
    <citation type="submission" date="2018-05" db="EMBL/GenBank/DDBJ databases">
        <authorList>
            <person name="Lanie J.A."/>
            <person name="Ng W.-L."/>
            <person name="Kazmierczak K.M."/>
            <person name="Andrzejewski T.M."/>
            <person name="Davidsen T.M."/>
            <person name="Wayne K.J."/>
            <person name="Tettelin H."/>
            <person name="Glass J.I."/>
            <person name="Rusch D."/>
            <person name="Podicherti R."/>
            <person name="Tsui H.-C.T."/>
            <person name="Winkler M.E."/>
        </authorList>
    </citation>
    <scope>NUCLEOTIDE SEQUENCE</scope>
</reference>
<dbReference type="EMBL" id="UINC01155476">
    <property type="protein sequence ID" value="SVD51343.1"/>
    <property type="molecule type" value="Genomic_DNA"/>
</dbReference>
<evidence type="ECO:0000256" key="8">
    <source>
        <dbReference type="SAM" id="Phobius"/>
    </source>
</evidence>
<evidence type="ECO:0000256" key="5">
    <source>
        <dbReference type="ARBA" id="ARBA00022692"/>
    </source>
</evidence>
<feature type="non-terminal residue" evidence="9">
    <location>
        <position position="1"/>
    </location>
</feature>
<evidence type="ECO:0000256" key="4">
    <source>
        <dbReference type="ARBA" id="ARBA00022679"/>
    </source>
</evidence>
<dbReference type="GO" id="GO:0008610">
    <property type="term" value="P:lipid biosynthetic process"/>
    <property type="evidence" value="ECO:0007669"/>
    <property type="project" value="UniProtKB-ARBA"/>
</dbReference>
<keyword evidence="3" id="KW-0328">Glycosyltransferase</keyword>
<feature type="transmembrane region" description="Helical" evidence="8">
    <location>
        <begin position="142"/>
        <end position="169"/>
    </location>
</feature>
<organism evidence="9">
    <name type="scientific">marine metagenome</name>
    <dbReference type="NCBI Taxonomy" id="408172"/>
    <lineage>
        <taxon>unclassified sequences</taxon>
        <taxon>metagenomes</taxon>
        <taxon>ecological metagenomes</taxon>
    </lineage>
</organism>
<protein>
    <submittedName>
        <fullName evidence="9">Uncharacterized protein</fullName>
    </submittedName>
</protein>
<keyword evidence="6 8" id="KW-1133">Transmembrane helix</keyword>
<feature type="transmembrane region" description="Helical" evidence="8">
    <location>
        <begin position="63"/>
        <end position="80"/>
    </location>
</feature>
<feature type="non-terminal residue" evidence="9">
    <location>
        <position position="281"/>
    </location>
</feature>
<sequence>DGWYDEWNMLYTADPTISYDETWKRYYGDRGDHTLPEYYPPLYAFLLKSFFGTFGYYVENARLVSLIFGSGALILVFYLTKIFTNLQNSLVATILVSLNLFLIWQSSEIRPHSFVVFFSLLSIIFFLKLFNQNGLQNRIVSISYVLFSVILLSSWPFALIIFFGKFIYLFHEFIINKKKNIYIFSCIIVSLVIYVVLNYEYLLYHLSRDEHYTKLYLGFFYSYHFRSFFGSIILGAIFLLLFGFIILSNLKKIVFNSKKENLLLFIIISSYFLTIIYSILS</sequence>
<dbReference type="InterPro" id="IPR050297">
    <property type="entry name" value="LipidA_mod_glycosyltrf_83"/>
</dbReference>
<keyword evidence="4" id="KW-0808">Transferase</keyword>
<evidence type="ECO:0000256" key="3">
    <source>
        <dbReference type="ARBA" id="ARBA00022676"/>
    </source>
</evidence>
<evidence type="ECO:0000313" key="9">
    <source>
        <dbReference type="EMBL" id="SVD51343.1"/>
    </source>
</evidence>
<feature type="transmembrane region" description="Helical" evidence="8">
    <location>
        <begin position="181"/>
        <end position="204"/>
    </location>
</feature>
<dbReference type="GO" id="GO:0005886">
    <property type="term" value="C:plasma membrane"/>
    <property type="evidence" value="ECO:0007669"/>
    <property type="project" value="UniProtKB-SubCell"/>
</dbReference>
<keyword evidence="5 8" id="KW-0812">Transmembrane</keyword>
<evidence type="ECO:0000256" key="2">
    <source>
        <dbReference type="ARBA" id="ARBA00022475"/>
    </source>
</evidence>
<dbReference type="PANTHER" id="PTHR33908:SF11">
    <property type="entry name" value="MEMBRANE PROTEIN"/>
    <property type="match status" value="1"/>
</dbReference>
<proteinExistence type="predicted"/>
<feature type="transmembrane region" description="Helical" evidence="8">
    <location>
        <begin position="224"/>
        <end position="250"/>
    </location>
</feature>
<accession>A0A382VXX4</accession>
<comment type="subcellular location">
    <subcellularLocation>
        <location evidence="1">Cell membrane</location>
        <topology evidence="1">Multi-pass membrane protein</topology>
    </subcellularLocation>
</comment>
<name>A0A382VXX4_9ZZZZ</name>
<evidence type="ECO:0000256" key="7">
    <source>
        <dbReference type="ARBA" id="ARBA00023136"/>
    </source>
</evidence>
<feature type="transmembrane region" description="Helical" evidence="8">
    <location>
        <begin position="111"/>
        <end position="130"/>
    </location>
</feature>
<feature type="transmembrane region" description="Helical" evidence="8">
    <location>
        <begin position="262"/>
        <end position="280"/>
    </location>
</feature>
<dbReference type="AlphaFoldDB" id="A0A382VXX4"/>
<keyword evidence="7 8" id="KW-0472">Membrane</keyword>
<feature type="transmembrane region" description="Helical" evidence="8">
    <location>
        <begin position="38"/>
        <end position="58"/>
    </location>
</feature>
<keyword evidence="2" id="KW-1003">Cell membrane</keyword>
<dbReference type="PANTHER" id="PTHR33908">
    <property type="entry name" value="MANNOSYLTRANSFERASE YKCB-RELATED"/>
    <property type="match status" value="1"/>
</dbReference>
<evidence type="ECO:0000256" key="1">
    <source>
        <dbReference type="ARBA" id="ARBA00004651"/>
    </source>
</evidence>
<gene>
    <name evidence="9" type="ORF">METZ01_LOCUS404197</name>
</gene>
<evidence type="ECO:0000256" key="6">
    <source>
        <dbReference type="ARBA" id="ARBA00022989"/>
    </source>
</evidence>
<dbReference type="GO" id="GO:0016763">
    <property type="term" value="F:pentosyltransferase activity"/>
    <property type="evidence" value="ECO:0007669"/>
    <property type="project" value="TreeGrafter"/>
</dbReference>